<feature type="transmembrane region" description="Helical" evidence="1">
    <location>
        <begin position="71"/>
        <end position="89"/>
    </location>
</feature>
<organism evidence="2 3">
    <name type="scientific">Mycena pura</name>
    <dbReference type="NCBI Taxonomy" id="153505"/>
    <lineage>
        <taxon>Eukaryota</taxon>
        <taxon>Fungi</taxon>
        <taxon>Dikarya</taxon>
        <taxon>Basidiomycota</taxon>
        <taxon>Agaricomycotina</taxon>
        <taxon>Agaricomycetes</taxon>
        <taxon>Agaricomycetidae</taxon>
        <taxon>Agaricales</taxon>
        <taxon>Marasmiineae</taxon>
        <taxon>Mycenaceae</taxon>
        <taxon>Mycena</taxon>
    </lineage>
</organism>
<name>A0AAD6V9U1_9AGAR</name>
<protein>
    <submittedName>
        <fullName evidence="2">Uncharacterized protein</fullName>
    </submittedName>
</protein>
<evidence type="ECO:0000256" key="1">
    <source>
        <dbReference type="SAM" id="Phobius"/>
    </source>
</evidence>
<feature type="transmembrane region" description="Helical" evidence="1">
    <location>
        <begin position="101"/>
        <end position="121"/>
    </location>
</feature>
<comment type="caution">
    <text evidence="2">The sequence shown here is derived from an EMBL/GenBank/DDBJ whole genome shotgun (WGS) entry which is preliminary data.</text>
</comment>
<keyword evidence="1" id="KW-0472">Membrane</keyword>
<accession>A0AAD6V9U1</accession>
<dbReference type="EMBL" id="JARJCW010000037">
    <property type="protein sequence ID" value="KAJ7207049.1"/>
    <property type="molecule type" value="Genomic_DNA"/>
</dbReference>
<reference evidence="2" key="1">
    <citation type="submission" date="2023-03" db="EMBL/GenBank/DDBJ databases">
        <title>Massive genome expansion in bonnet fungi (Mycena s.s.) driven by repeated elements and novel gene families across ecological guilds.</title>
        <authorList>
            <consortium name="Lawrence Berkeley National Laboratory"/>
            <person name="Harder C.B."/>
            <person name="Miyauchi S."/>
            <person name="Viragh M."/>
            <person name="Kuo A."/>
            <person name="Thoen E."/>
            <person name="Andreopoulos B."/>
            <person name="Lu D."/>
            <person name="Skrede I."/>
            <person name="Drula E."/>
            <person name="Henrissat B."/>
            <person name="Morin E."/>
            <person name="Kohler A."/>
            <person name="Barry K."/>
            <person name="LaButti K."/>
            <person name="Morin E."/>
            <person name="Salamov A."/>
            <person name="Lipzen A."/>
            <person name="Mereny Z."/>
            <person name="Hegedus B."/>
            <person name="Baldrian P."/>
            <person name="Stursova M."/>
            <person name="Weitz H."/>
            <person name="Taylor A."/>
            <person name="Grigoriev I.V."/>
            <person name="Nagy L.G."/>
            <person name="Martin F."/>
            <person name="Kauserud H."/>
        </authorList>
    </citation>
    <scope>NUCLEOTIDE SEQUENCE</scope>
    <source>
        <strain evidence="2">9144</strain>
    </source>
</reference>
<proteinExistence type="predicted"/>
<evidence type="ECO:0000313" key="3">
    <source>
        <dbReference type="Proteomes" id="UP001219525"/>
    </source>
</evidence>
<sequence>MSSQSPPTDPWLERFRLDGMILDGFTYGFAANARFTEDIWINLRRGNWNPSFLIANEFDFWCNRLAIDTNFVMVWLMNLLLLYRCFVIWSYDIFVVALMSSVYLAIIALSIAVMIFAALFFNLNVQLSFLVLTCTFNLLFTVLVSTRLLTARNRITSLLGAEHAITYTSITATLVESAALYFIFDVICVVTYAVHSDIQNLILLENCLIQGISQLLIIVRVAEGREYDAALATHAGSSRISFRRDTSVAMITIPRESGSIMEASPRAVKLRSLETRNALRVISSDLSGTLFPLSEDEGYKGRRLTDLPV</sequence>
<dbReference type="AlphaFoldDB" id="A0AAD6V9U1"/>
<keyword evidence="3" id="KW-1185">Reference proteome</keyword>
<keyword evidence="1" id="KW-1133">Transmembrane helix</keyword>
<dbReference type="Proteomes" id="UP001219525">
    <property type="component" value="Unassembled WGS sequence"/>
</dbReference>
<feature type="transmembrane region" description="Helical" evidence="1">
    <location>
        <begin position="170"/>
        <end position="194"/>
    </location>
</feature>
<evidence type="ECO:0000313" key="2">
    <source>
        <dbReference type="EMBL" id="KAJ7207049.1"/>
    </source>
</evidence>
<gene>
    <name evidence="2" type="ORF">GGX14DRAFT_635902</name>
</gene>
<feature type="transmembrane region" description="Helical" evidence="1">
    <location>
        <begin position="127"/>
        <end position="149"/>
    </location>
</feature>
<keyword evidence="1" id="KW-0812">Transmembrane</keyword>